<protein>
    <recommendedName>
        <fullName evidence="2">Fibronectin type-III domain-containing protein</fullName>
    </recommendedName>
</protein>
<evidence type="ECO:0000259" key="2">
    <source>
        <dbReference type="PROSITE" id="PS50853"/>
    </source>
</evidence>
<keyword evidence="1" id="KW-0812">Transmembrane</keyword>
<accession>A0ABP0G7R0</accession>
<dbReference type="Pfam" id="PF00041">
    <property type="entry name" value="fn3"/>
    <property type="match status" value="1"/>
</dbReference>
<dbReference type="SUPFAM" id="SSF49265">
    <property type="entry name" value="Fibronectin type III"/>
    <property type="match status" value="1"/>
</dbReference>
<evidence type="ECO:0000256" key="1">
    <source>
        <dbReference type="SAM" id="Phobius"/>
    </source>
</evidence>
<keyword evidence="1" id="KW-0472">Membrane</keyword>
<reference evidence="3 4" key="1">
    <citation type="submission" date="2024-02" db="EMBL/GenBank/DDBJ databases">
        <authorList>
            <person name="Daric V."/>
            <person name="Darras S."/>
        </authorList>
    </citation>
    <scope>NUCLEOTIDE SEQUENCE [LARGE SCALE GENOMIC DNA]</scope>
</reference>
<organism evidence="3 4">
    <name type="scientific">Clavelina lepadiformis</name>
    <name type="common">Light-bulb sea squirt</name>
    <name type="synonym">Ascidia lepadiformis</name>
    <dbReference type="NCBI Taxonomy" id="159417"/>
    <lineage>
        <taxon>Eukaryota</taxon>
        <taxon>Metazoa</taxon>
        <taxon>Chordata</taxon>
        <taxon>Tunicata</taxon>
        <taxon>Ascidiacea</taxon>
        <taxon>Aplousobranchia</taxon>
        <taxon>Clavelinidae</taxon>
        <taxon>Clavelina</taxon>
    </lineage>
</organism>
<keyword evidence="1" id="KW-1133">Transmembrane helix</keyword>
<feature type="domain" description="Fibronectin type-III" evidence="2">
    <location>
        <begin position="29"/>
        <end position="122"/>
    </location>
</feature>
<dbReference type="Gene3D" id="2.60.40.10">
    <property type="entry name" value="Immunoglobulins"/>
    <property type="match status" value="1"/>
</dbReference>
<proteinExistence type="predicted"/>
<evidence type="ECO:0000313" key="3">
    <source>
        <dbReference type="EMBL" id="CAK8687862.1"/>
    </source>
</evidence>
<evidence type="ECO:0000313" key="4">
    <source>
        <dbReference type="Proteomes" id="UP001642483"/>
    </source>
</evidence>
<dbReference type="PROSITE" id="PS50853">
    <property type="entry name" value="FN3"/>
    <property type="match status" value="1"/>
</dbReference>
<dbReference type="InterPro" id="IPR036116">
    <property type="entry name" value="FN3_sf"/>
</dbReference>
<dbReference type="Proteomes" id="UP001642483">
    <property type="component" value="Unassembled WGS sequence"/>
</dbReference>
<dbReference type="EMBL" id="CAWYQH010000106">
    <property type="protein sequence ID" value="CAK8687862.1"/>
    <property type="molecule type" value="Genomic_DNA"/>
</dbReference>
<sequence>MNCNANLLGFIFSRIIVSLITFILSAFVKHTGVEINDQTSTSFVVNWNQPFVSMPATTSGYIITWSSLYTTGSTVVSCHGTASAIKTGLMSNTEYSVQVAARSYAEGIGALSEKATQLTAETRVCSPTLLNKVFQKPAIDSRPNSSLQYNH</sequence>
<comment type="caution">
    <text evidence="3">The sequence shown here is derived from an EMBL/GenBank/DDBJ whole genome shotgun (WGS) entry which is preliminary data.</text>
</comment>
<gene>
    <name evidence="3" type="ORF">CVLEPA_LOCUS19915</name>
</gene>
<feature type="transmembrane region" description="Helical" evidence="1">
    <location>
        <begin position="7"/>
        <end position="28"/>
    </location>
</feature>
<dbReference type="CDD" id="cd00063">
    <property type="entry name" value="FN3"/>
    <property type="match status" value="1"/>
</dbReference>
<name>A0ABP0G7R0_CLALP</name>
<keyword evidence="4" id="KW-1185">Reference proteome</keyword>
<dbReference type="SMART" id="SM00060">
    <property type="entry name" value="FN3"/>
    <property type="match status" value="1"/>
</dbReference>
<dbReference type="InterPro" id="IPR013783">
    <property type="entry name" value="Ig-like_fold"/>
</dbReference>
<dbReference type="InterPro" id="IPR003961">
    <property type="entry name" value="FN3_dom"/>
</dbReference>